<dbReference type="AlphaFoldDB" id="A0AA87Z5X3"/>
<feature type="compositionally biased region" description="Low complexity" evidence="1">
    <location>
        <begin position="112"/>
        <end position="138"/>
    </location>
</feature>
<feature type="compositionally biased region" description="Basic and acidic residues" evidence="1">
    <location>
        <begin position="139"/>
        <end position="148"/>
    </location>
</feature>
<accession>A0AA87Z5X3</accession>
<feature type="compositionally biased region" description="Polar residues" evidence="1">
    <location>
        <begin position="1"/>
        <end position="14"/>
    </location>
</feature>
<feature type="region of interest" description="Disordered" evidence="1">
    <location>
        <begin position="108"/>
        <end position="154"/>
    </location>
</feature>
<feature type="region of interest" description="Disordered" evidence="1">
    <location>
        <begin position="1"/>
        <end position="89"/>
    </location>
</feature>
<protein>
    <submittedName>
        <fullName evidence="2">Uncharacterized protein</fullName>
    </submittedName>
</protein>
<dbReference type="EMBL" id="BTGU01000002">
    <property type="protein sequence ID" value="GMN29372.1"/>
    <property type="molecule type" value="Genomic_DNA"/>
</dbReference>
<evidence type="ECO:0000313" key="3">
    <source>
        <dbReference type="Proteomes" id="UP001187192"/>
    </source>
</evidence>
<evidence type="ECO:0000256" key="1">
    <source>
        <dbReference type="SAM" id="MobiDB-lite"/>
    </source>
</evidence>
<name>A0AA87Z5X3_FICCA</name>
<gene>
    <name evidence="2" type="ORF">TIFTF001_002408</name>
</gene>
<sequence>MSSRVSTSNPSPTSGARRPREPPPPNHEFAGRASYHRPLWAINGTKGGNGIGIQMSGSETAAKGGAAKESEVHRSSRSGRGLASVAAASPLRRASLRSATLHELTICKPAEPLLSRPPSSSPAGRRPPSLAPLLGRSRGVVDDARGGDCRWGMG</sequence>
<reference evidence="2" key="1">
    <citation type="submission" date="2023-07" db="EMBL/GenBank/DDBJ databases">
        <title>draft genome sequence of fig (Ficus carica).</title>
        <authorList>
            <person name="Takahashi T."/>
            <person name="Nishimura K."/>
        </authorList>
    </citation>
    <scope>NUCLEOTIDE SEQUENCE</scope>
</reference>
<evidence type="ECO:0000313" key="2">
    <source>
        <dbReference type="EMBL" id="GMN29372.1"/>
    </source>
</evidence>
<dbReference type="Proteomes" id="UP001187192">
    <property type="component" value="Unassembled WGS sequence"/>
</dbReference>
<comment type="caution">
    <text evidence="2">The sequence shown here is derived from an EMBL/GenBank/DDBJ whole genome shotgun (WGS) entry which is preliminary data.</text>
</comment>
<proteinExistence type="predicted"/>
<organism evidence="2 3">
    <name type="scientific">Ficus carica</name>
    <name type="common">Common fig</name>
    <dbReference type="NCBI Taxonomy" id="3494"/>
    <lineage>
        <taxon>Eukaryota</taxon>
        <taxon>Viridiplantae</taxon>
        <taxon>Streptophyta</taxon>
        <taxon>Embryophyta</taxon>
        <taxon>Tracheophyta</taxon>
        <taxon>Spermatophyta</taxon>
        <taxon>Magnoliopsida</taxon>
        <taxon>eudicotyledons</taxon>
        <taxon>Gunneridae</taxon>
        <taxon>Pentapetalae</taxon>
        <taxon>rosids</taxon>
        <taxon>fabids</taxon>
        <taxon>Rosales</taxon>
        <taxon>Moraceae</taxon>
        <taxon>Ficeae</taxon>
        <taxon>Ficus</taxon>
    </lineage>
</organism>
<keyword evidence="3" id="KW-1185">Reference proteome</keyword>